<accession>A0A3B0UHK3</accession>
<sequence length="327" mass="35857">MFKNFLLVFLVSFLVACGGGETTTESGNSSVDISSLNGNDGMSYASLIVPIVCEDGQNGFEYQTGPDDNPQNGRLDRAEVTSSAPACPPSAPLGWAQKLSYLEPSEEICEGDPRGGMLFEIWKDDGDGELDEDEVISSSVQWCNGKDGLTPIFNKEEFYNSEGQSCVRLSIGYDIVYENGILDMETDEVEISGTDCQHVHEEAPNTGLIFAHTFNYKVVVKASAPVAESSMTNPGISDVTFIRITGVFKRPRPDGLVTVHFLKSELQCLVGDQDPRHLGKDTYSVLCPAYGAYIPANEKIKVVWQVGPRRNLFELKKIEIFGYLPLI</sequence>
<reference evidence="1" key="1">
    <citation type="submission" date="2018-06" db="EMBL/GenBank/DDBJ databases">
        <authorList>
            <person name="Zhirakovskaya E."/>
        </authorList>
    </citation>
    <scope>NUCLEOTIDE SEQUENCE</scope>
</reference>
<organism evidence="1">
    <name type="scientific">hydrothermal vent metagenome</name>
    <dbReference type="NCBI Taxonomy" id="652676"/>
    <lineage>
        <taxon>unclassified sequences</taxon>
        <taxon>metagenomes</taxon>
        <taxon>ecological metagenomes</taxon>
    </lineage>
</organism>
<name>A0A3B0UHK3_9ZZZZ</name>
<protein>
    <recommendedName>
        <fullName evidence="2">Lipoprotein</fullName>
    </recommendedName>
</protein>
<evidence type="ECO:0000313" key="1">
    <source>
        <dbReference type="EMBL" id="VAW26022.1"/>
    </source>
</evidence>
<dbReference type="AlphaFoldDB" id="A0A3B0UHK3"/>
<gene>
    <name evidence="1" type="ORF">MNBD_BACTEROID04-1917</name>
</gene>
<dbReference type="PROSITE" id="PS51257">
    <property type="entry name" value="PROKAR_LIPOPROTEIN"/>
    <property type="match status" value="1"/>
</dbReference>
<dbReference type="EMBL" id="UOER01000545">
    <property type="protein sequence ID" value="VAW26022.1"/>
    <property type="molecule type" value="Genomic_DNA"/>
</dbReference>
<proteinExistence type="predicted"/>
<evidence type="ECO:0008006" key="2">
    <source>
        <dbReference type="Google" id="ProtNLM"/>
    </source>
</evidence>